<dbReference type="EMBL" id="CAJNNW010036608">
    <property type="protein sequence ID" value="CAE8736016.1"/>
    <property type="molecule type" value="Genomic_DNA"/>
</dbReference>
<dbReference type="AlphaFoldDB" id="A0A813LQU3"/>
<feature type="region of interest" description="Disordered" evidence="1">
    <location>
        <begin position="379"/>
        <end position="398"/>
    </location>
</feature>
<reference evidence="2" key="1">
    <citation type="submission" date="2021-02" db="EMBL/GenBank/DDBJ databases">
        <authorList>
            <person name="Dougan E. K."/>
            <person name="Rhodes N."/>
            <person name="Thang M."/>
            <person name="Chan C."/>
        </authorList>
    </citation>
    <scope>NUCLEOTIDE SEQUENCE</scope>
</reference>
<evidence type="ECO:0000313" key="3">
    <source>
        <dbReference type="Proteomes" id="UP000626109"/>
    </source>
</evidence>
<comment type="caution">
    <text evidence="2">The sequence shown here is derived from an EMBL/GenBank/DDBJ whole genome shotgun (WGS) entry which is preliminary data.</text>
</comment>
<accession>A0A813LQU3</accession>
<evidence type="ECO:0000256" key="1">
    <source>
        <dbReference type="SAM" id="MobiDB-lite"/>
    </source>
</evidence>
<evidence type="ECO:0000313" key="2">
    <source>
        <dbReference type="EMBL" id="CAE8736016.1"/>
    </source>
</evidence>
<name>A0A813LQU3_POLGL</name>
<organism evidence="2 3">
    <name type="scientific">Polarella glacialis</name>
    <name type="common">Dinoflagellate</name>
    <dbReference type="NCBI Taxonomy" id="89957"/>
    <lineage>
        <taxon>Eukaryota</taxon>
        <taxon>Sar</taxon>
        <taxon>Alveolata</taxon>
        <taxon>Dinophyceae</taxon>
        <taxon>Suessiales</taxon>
        <taxon>Suessiaceae</taxon>
        <taxon>Polarella</taxon>
    </lineage>
</organism>
<proteinExistence type="predicted"/>
<protein>
    <submittedName>
        <fullName evidence="2">Uncharacterized protein</fullName>
    </submittedName>
</protein>
<sequence>MTLMQAHTDISASLVQRLGALNCGSHSRRPSNIRIVLAALPSAGAASCPVPLLRGLRPAGLSFFTSTAQSLACAASDRLVRQRPHQTSSVSHGAQGDVVQPFDANVTRRINLGVVGNILAKRLGINLSSPAPPHGATVLAAKPEASERWIAQLRGKPPAGHPTAGLLLGLPREDWQVLVGAPGARQGVSGRELSALGRRPLLFCPTAPNASISVALPSRCATARQPGLPYSVSTFTKLVFWDFPHAKFLPVLTRAACRTQPCLFTDRQPQRRVLLVLDGVASRSLFACESDLSRSACAVPDDSSAGRPSFNCASASLRLLRRFMQLQPLLVKACHAQCCELFASTHGMSMQRLLSVRAPPAAAAAAALPARLQLRPACLPAPSPESGPASPHHSSQIGRLQQAMCGSVQLGSLDVDVDAAMVVARPSCGSSGRRQPHKQPLAPGGGVAAFRMAQGASPIQLKVSPKASQLKSRRRTRPAPLVLSLPWPLRTSPSLQLLPQLSQVRSSRLQRLSDHLGCAAGKSAASKGGTVVACIWLSCSNLESRLAVRPAG</sequence>
<gene>
    <name evidence="2" type="ORF">PGLA2088_LOCUS48137</name>
</gene>
<dbReference type="Proteomes" id="UP000626109">
    <property type="component" value="Unassembled WGS sequence"/>
</dbReference>
<feature type="compositionally biased region" description="Low complexity" evidence="1">
    <location>
        <begin position="386"/>
        <end position="395"/>
    </location>
</feature>